<feature type="transmembrane region" description="Helical" evidence="2">
    <location>
        <begin position="776"/>
        <end position="798"/>
    </location>
</feature>
<keyword evidence="2" id="KW-0812">Transmembrane</keyword>
<gene>
    <name evidence="7" type="ORF">PFNF135_05487</name>
</gene>
<dbReference type="AlphaFoldDB" id="W4I8X5"/>
<keyword evidence="2" id="KW-1133">Transmembrane helix</keyword>
<reference evidence="7 8" key="2">
    <citation type="submission" date="2013-02" db="EMBL/GenBank/DDBJ databases">
        <title>The Genome Sequence of Plasmodium falciparum NF135/5.C10.</title>
        <authorList>
            <consortium name="The Broad Institute Genome Sequencing Platform"/>
            <consortium name="The Broad Institute Genome Sequencing Center for Infectious Disease"/>
            <person name="Neafsey D."/>
            <person name="Cheeseman I."/>
            <person name="Volkman S."/>
            <person name="Adams J."/>
            <person name="Walker B."/>
            <person name="Young S.K."/>
            <person name="Zeng Q."/>
            <person name="Gargeya S."/>
            <person name="Fitzgerald M."/>
            <person name="Haas B."/>
            <person name="Abouelleil A."/>
            <person name="Alvarado L."/>
            <person name="Arachchi H.M."/>
            <person name="Berlin A.M."/>
            <person name="Chapman S.B."/>
            <person name="Dewar J."/>
            <person name="Goldberg J."/>
            <person name="Griggs A."/>
            <person name="Gujja S."/>
            <person name="Hansen M."/>
            <person name="Howarth C."/>
            <person name="Imamovic A."/>
            <person name="Larimer J."/>
            <person name="McCowan C."/>
            <person name="Murphy C."/>
            <person name="Neiman D."/>
            <person name="Pearson M."/>
            <person name="Priest M."/>
            <person name="Roberts A."/>
            <person name="Saif S."/>
            <person name="Shea T."/>
            <person name="Sisk P."/>
            <person name="Sykes S."/>
            <person name="Wortman J."/>
            <person name="Nusbaum C."/>
            <person name="Birren B."/>
        </authorList>
    </citation>
    <scope>NUCLEOTIDE SEQUENCE [LARGE SCALE GENOMIC DNA]</scope>
    <source>
        <strain evidence="7 8">NF135/5.C10</strain>
    </source>
</reference>
<dbReference type="GO" id="GO:0046789">
    <property type="term" value="F:host cell surface receptor binding"/>
    <property type="evidence" value="ECO:0007669"/>
    <property type="project" value="InterPro"/>
</dbReference>
<accession>W4I8X5</accession>
<sequence>WANNSGNTQESGDKATEASQTSGKETPSGDKLREAFIQSAAIETFFLWDRYKKIKEKERQEELQRQQENGLFVDKSSEPDKLDKDLKKGEVPEEFKRQLFYTLADYRDILFSGSKDAKNGFNYIFSGDKEMKEKEEKIKEAIQKFFEEYGKNQPNNGTPVQTRGNQSPSDDKTPESWWQQHGPAIWNGMICALTYEDNGDKGQTPTQDKDLKEKLLDNNTKKPKNEYQYNTVKLDDTSGDGRTTNDDTKLENFVLRPPYFRYLEEWGQNFCKERKKRLEKIYKDCKVGQGSGKNGQRCSGYGEDCETNLNKPYNILPDLECRTCGEECTKYKKWINTKKTEYENQQKAYTGQKEKCKEESGGGGSGFCVTRGTCNEAKDFLQMLGPCKIENGVGKTDFDDDKTFKHTKDCDPCSEFTVKCSGNNHCDKSKRTNCENKSSIGASDIQNKADCKEVDMRVSDSNTTGFGDLNEACGSADIFKGIRKEEWECGNVCGYVVCIPKNGNGQKDGEKHIITIRALVTHWVHNFLEDYNKIKDRISHCMNNGDGTICISGCKNKCNCVDKWIDQKKGEWPKIRDRYIKQYSDKNMDGVYKVRAILEDLQSQIAVTINKAIKPCSGLTAFEDSSHCNGAPNLENANGQKRDAVDCLLDRLKQKIDKCKQKHAPTSDNSCSTLDNTTPSLEDDDLPLEETEENTVEQPKICPEQAPPKQEEEVEKCEAPTTPKEPAPPAPSDNEVDNTEQNPDTEAETKSEKEVLPAPAPAAPPPPYLSPPLKTALMTSTLAWSVGIGFVALSYWLLK</sequence>
<feature type="domain" description="Duffy-binding-like" evidence="6">
    <location>
        <begin position="265"/>
        <end position="408"/>
    </location>
</feature>
<feature type="region of interest" description="Disordered" evidence="1">
    <location>
        <begin position="58"/>
        <end position="88"/>
    </location>
</feature>
<dbReference type="Gene3D" id="1.20.58.830">
    <property type="match status" value="1"/>
</dbReference>
<dbReference type="InterPro" id="IPR004258">
    <property type="entry name" value="DBL"/>
</dbReference>
<feature type="non-terminal residue" evidence="7">
    <location>
        <position position="799"/>
    </location>
</feature>
<name>W4I8X5_PLAFA</name>
<dbReference type="Gene3D" id="1.20.1310.20">
    <property type="entry name" value="Duffy-antigen binding domain"/>
    <property type="match status" value="1"/>
</dbReference>
<evidence type="ECO:0000259" key="5">
    <source>
        <dbReference type="Pfam" id="PF18562"/>
    </source>
</evidence>
<dbReference type="Gene3D" id="1.20.58.1930">
    <property type="match status" value="1"/>
</dbReference>
<evidence type="ECO:0000256" key="1">
    <source>
        <dbReference type="SAM" id="MobiDB-lite"/>
    </source>
</evidence>
<evidence type="ECO:0008006" key="9">
    <source>
        <dbReference type="Google" id="ProtNLM"/>
    </source>
</evidence>
<feature type="region of interest" description="Disordered" evidence="1">
    <location>
        <begin position="1"/>
        <end position="32"/>
    </location>
</feature>
<feature type="compositionally biased region" description="Polar residues" evidence="1">
    <location>
        <begin position="152"/>
        <end position="168"/>
    </location>
</feature>
<evidence type="ECO:0000259" key="6">
    <source>
        <dbReference type="Pfam" id="PF22672"/>
    </source>
</evidence>
<dbReference type="Pfam" id="PF18562">
    <property type="entry name" value="CIDR1_gamma"/>
    <property type="match status" value="1"/>
</dbReference>
<feature type="compositionally biased region" description="Basic and acidic residues" evidence="1">
    <location>
        <begin position="75"/>
        <end position="88"/>
    </location>
</feature>
<feature type="compositionally biased region" description="Basic and acidic residues" evidence="1">
    <location>
        <begin position="207"/>
        <end position="225"/>
    </location>
</feature>
<feature type="region of interest" description="Disordered" evidence="1">
    <location>
        <begin position="658"/>
        <end position="772"/>
    </location>
</feature>
<reference evidence="7 8" key="1">
    <citation type="submission" date="2013-02" db="EMBL/GenBank/DDBJ databases">
        <title>The Genome Annotation of Plasmodium falciparum NF135/5.C10.</title>
        <authorList>
            <consortium name="The Broad Institute Genome Sequencing Platform"/>
            <consortium name="The Broad Institute Genome Sequencing Center for Infectious Disease"/>
            <person name="Neafsey D."/>
            <person name="Hoffman S."/>
            <person name="Volkman S."/>
            <person name="Rosenthal P."/>
            <person name="Walker B."/>
            <person name="Young S.K."/>
            <person name="Zeng Q."/>
            <person name="Gargeya S."/>
            <person name="Fitzgerald M."/>
            <person name="Haas B."/>
            <person name="Abouelleil A."/>
            <person name="Allen A.W."/>
            <person name="Alvarado L."/>
            <person name="Arachchi H.M."/>
            <person name="Berlin A.M."/>
            <person name="Chapman S.B."/>
            <person name="Gainer-Dewar J."/>
            <person name="Goldberg J."/>
            <person name="Griggs A."/>
            <person name="Gujja S."/>
            <person name="Hansen M."/>
            <person name="Howarth C."/>
            <person name="Imamovic A."/>
            <person name="Ireland A."/>
            <person name="Larimer J."/>
            <person name="McCowan C."/>
            <person name="Murphy C."/>
            <person name="Pearson M."/>
            <person name="Poon T.W."/>
            <person name="Priest M."/>
            <person name="Roberts A."/>
            <person name="Saif S."/>
            <person name="Shea T."/>
            <person name="Sisk P."/>
            <person name="Sykes S."/>
            <person name="Wortman J."/>
            <person name="Nusbaum C."/>
            <person name="Birren B."/>
        </authorList>
    </citation>
    <scope>NUCLEOTIDE SEQUENCE [LARGE SCALE GENOMIC DNA]</scope>
    <source>
        <strain evidence="7 8">NF135/5.C10</strain>
    </source>
</reference>
<feature type="domain" description="Duffy-antigen binding" evidence="4">
    <location>
        <begin position="25"/>
        <end position="207"/>
    </location>
</feature>
<protein>
    <recommendedName>
        <fullName evidence="9">Duffy-binding-like domain-containing protein</fullName>
    </recommendedName>
</protein>
<dbReference type="Proteomes" id="UP000019114">
    <property type="component" value="Unassembled WGS sequence"/>
</dbReference>
<feature type="compositionally biased region" description="Pro residues" evidence="1">
    <location>
        <begin position="758"/>
        <end position="770"/>
    </location>
</feature>
<feature type="compositionally biased region" description="Acidic residues" evidence="1">
    <location>
        <begin position="734"/>
        <end position="746"/>
    </location>
</feature>
<dbReference type="FunFam" id="1.20.58.1930:FF:000001">
    <property type="entry name" value="Erythrocyte membrane protein 1, PfEMP1"/>
    <property type="match status" value="1"/>
</dbReference>
<keyword evidence="2" id="KW-0472">Membrane</keyword>
<dbReference type="EMBL" id="KI926104">
    <property type="protein sequence ID" value="ETW40138.1"/>
    <property type="molecule type" value="Genomic_DNA"/>
</dbReference>
<proteinExistence type="predicted"/>
<feature type="compositionally biased region" description="Acidic residues" evidence="1">
    <location>
        <begin position="681"/>
        <end position="695"/>
    </location>
</feature>
<evidence type="ECO:0000256" key="2">
    <source>
        <dbReference type="SAM" id="Phobius"/>
    </source>
</evidence>
<evidence type="ECO:0000259" key="4">
    <source>
        <dbReference type="Pfam" id="PF05424"/>
    </source>
</evidence>
<dbReference type="InterPro" id="IPR041480">
    <property type="entry name" value="CIDR1_gamma"/>
</dbReference>
<feature type="non-terminal residue" evidence="7">
    <location>
        <position position="1"/>
    </location>
</feature>
<dbReference type="InterPro" id="IPR054595">
    <property type="entry name" value="DBL_C"/>
</dbReference>
<dbReference type="InterPro" id="IPR042202">
    <property type="entry name" value="Duffy-ag-bd_sf"/>
</dbReference>
<evidence type="ECO:0000259" key="3">
    <source>
        <dbReference type="Pfam" id="PF03011"/>
    </source>
</evidence>
<dbReference type="InterPro" id="IPR008602">
    <property type="entry name" value="Duffy-antigen-binding"/>
</dbReference>
<feature type="domain" description="Duffy-binding-like" evidence="3">
    <location>
        <begin position="519"/>
        <end position="664"/>
    </location>
</feature>
<dbReference type="Pfam" id="PF03011">
    <property type="entry name" value="PFEMP"/>
    <property type="match status" value="1"/>
</dbReference>
<dbReference type="Pfam" id="PF22672">
    <property type="entry name" value="DBL_C"/>
    <property type="match status" value="1"/>
</dbReference>
<evidence type="ECO:0000313" key="8">
    <source>
        <dbReference type="Proteomes" id="UP000019114"/>
    </source>
</evidence>
<feature type="region of interest" description="Disordered" evidence="1">
    <location>
        <begin position="149"/>
        <end position="177"/>
    </location>
</feature>
<feature type="compositionally biased region" description="Polar residues" evidence="1">
    <location>
        <begin position="1"/>
        <end position="10"/>
    </location>
</feature>
<feature type="domain" description="Cysteine-rich interdomain region 1 gamma" evidence="5">
    <location>
        <begin position="452"/>
        <end position="502"/>
    </location>
</feature>
<evidence type="ECO:0000313" key="7">
    <source>
        <dbReference type="EMBL" id="ETW40138.1"/>
    </source>
</evidence>
<dbReference type="SUPFAM" id="SSF140924">
    <property type="entry name" value="Duffy binding domain-like"/>
    <property type="match status" value="2"/>
</dbReference>
<dbReference type="Pfam" id="PF05424">
    <property type="entry name" value="Duffy_binding"/>
    <property type="match status" value="1"/>
</dbReference>
<organism evidence="7 8">
    <name type="scientific">Plasmodium falciparum NF135/5.C10</name>
    <dbReference type="NCBI Taxonomy" id="1036726"/>
    <lineage>
        <taxon>Eukaryota</taxon>
        <taxon>Sar</taxon>
        <taxon>Alveolata</taxon>
        <taxon>Apicomplexa</taxon>
        <taxon>Aconoidasida</taxon>
        <taxon>Haemosporida</taxon>
        <taxon>Plasmodiidae</taxon>
        <taxon>Plasmodium</taxon>
        <taxon>Plasmodium (Laverania)</taxon>
    </lineage>
</organism>
<feature type="region of interest" description="Disordered" evidence="1">
    <location>
        <begin position="197"/>
        <end position="225"/>
    </location>
</feature>
<dbReference type="GO" id="GO:0016020">
    <property type="term" value="C:membrane"/>
    <property type="evidence" value="ECO:0007669"/>
    <property type="project" value="InterPro"/>
</dbReference>
<feature type="compositionally biased region" description="Polar residues" evidence="1">
    <location>
        <begin position="664"/>
        <end position="676"/>
    </location>
</feature>